<dbReference type="InterPro" id="IPR050764">
    <property type="entry name" value="CbbQ/NirQ/NorQ/GpvN"/>
</dbReference>
<dbReference type="SUPFAM" id="SSF52540">
    <property type="entry name" value="P-loop containing nucleoside triphosphate hydrolases"/>
    <property type="match status" value="1"/>
</dbReference>
<dbReference type="InterPro" id="IPR027417">
    <property type="entry name" value="P-loop_NTPase"/>
</dbReference>
<dbReference type="EMBL" id="JAWJZY010000001">
    <property type="protein sequence ID" value="MEE8657431.1"/>
    <property type="molecule type" value="Genomic_DNA"/>
</dbReference>
<gene>
    <name evidence="2" type="ORF">DOFOFD_00145</name>
</gene>
<dbReference type="RefSeq" id="WP_394818501.1">
    <property type="nucleotide sequence ID" value="NZ_JAWJZY010000001.1"/>
</dbReference>
<keyword evidence="3" id="KW-1185">Reference proteome</keyword>
<name>A0ABU7U056_9PROT</name>
<protein>
    <recommendedName>
        <fullName evidence="1">AAA+ ATPase domain-containing protein</fullName>
    </recommendedName>
</protein>
<dbReference type="PANTHER" id="PTHR42759:SF1">
    <property type="entry name" value="MAGNESIUM-CHELATASE SUBUNIT CHLD"/>
    <property type="match status" value="1"/>
</dbReference>
<evidence type="ECO:0000313" key="2">
    <source>
        <dbReference type="EMBL" id="MEE8657431.1"/>
    </source>
</evidence>
<comment type="caution">
    <text evidence="2">The sequence shown here is derived from an EMBL/GenBank/DDBJ whole genome shotgun (WGS) entry which is preliminary data.</text>
</comment>
<dbReference type="InterPro" id="IPR003593">
    <property type="entry name" value="AAA+_ATPase"/>
</dbReference>
<dbReference type="InterPro" id="IPR011703">
    <property type="entry name" value="ATPase_AAA-3"/>
</dbReference>
<dbReference type="PIRSF" id="PIRSF002849">
    <property type="entry name" value="AAA_ATPase_chaperone_MoxR_prd"/>
    <property type="match status" value="1"/>
</dbReference>
<dbReference type="Pfam" id="PF07726">
    <property type="entry name" value="AAA_3"/>
    <property type="match status" value="1"/>
</dbReference>
<dbReference type="PANTHER" id="PTHR42759">
    <property type="entry name" value="MOXR FAMILY PROTEIN"/>
    <property type="match status" value="1"/>
</dbReference>
<dbReference type="InterPro" id="IPR041628">
    <property type="entry name" value="ChlI/MoxR_AAA_lid"/>
</dbReference>
<proteinExistence type="predicted"/>
<organism evidence="2 3">
    <name type="scientific">Sorlinia euscelidii</name>
    <dbReference type="NCBI Taxonomy" id="3081148"/>
    <lineage>
        <taxon>Bacteria</taxon>
        <taxon>Pseudomonadati</taxon>
        <taxon>Pseudomonadota</taxon>
        <taxon>Alphaproteobacteria</taxon>
        <taxon>Acetobacterales</taxon>
        <taxon>Acetobacteraceae</taxon>
        <taxon>Sorlinia</taxon>
    </lineage>
</organism>
<evidence type="ECO:0000313" key="3">
    <source>
        <dbReference type="Proteomes" id="UP001312908"/>
    </source>
</evidence>
<evidence type="ECO:0000259" key="1">
    <source>
        <dbReference type="SMART" id="SM00382"/>
    </source>
</evidence>
<dbReference type="Gene3D" id="1.10.8.80">
    <property type="entry name" value="Magnesium chelatase subunit I, C-Terminal domain"/>
    <property type="match status" value="1"/>
</dbReference>
<reference evidence="2 3" key="1">
    <citation type="submission" date="2023-10" db="EMBL/GenBank/DDBJ databases">
        <title>Sorlinia euscelidii gen. nov., sp. nov., an acetic acid bacteria isolated from the gut of Euscelidius variegatus emitter.</title>
        <authorList>
            <person name="Michoud G."/>
            <person name="Marasco R."/>
            <person name="Seferji K."/>
            <person name="Gonella E."/>
            <person name="Garuglieri E."/>
            <person name="Alma A."/>
            <person name="Mapelli F."/>
            <person name="Borin S."/>
            <person name="Daffonchio D."/>
            <person name="Crotti E."/>
        </authorList>
    </citation>
    <scope>NUCLEOTIDE SEQUENCE [LARGE SCALE GENOMIC DNA]</scope>
    <source>
        <strain evidence="2 3">EV16P</strain>
    </source>
</reference>
<dbReference type="Pfam" id="PF17863">
    <property type="entry name" value="AAA_lid_2"/>
    <property type="match status" value="1"/>
</dbReference>
<accession>A0ABU7U056</accession>
<dbReference type="CDD" id="cd00009">
    <property type="entry name" value="AAA"/>
    <property type="match status" value="1"/>
</dbReference>
<dbReference type="Gene3D" id="3.40.50.300">
    <property type="entry name" value="P-loop containing nucleotide triphosphate hydrolases"/>
    <property type="match status" value="1"/>
</dbReference>
<dbReference type="Proteomes" id="UP001312908">
    <property type="component" value="Unassembled WGS sequence"/>
</dbReference>
<dbReference type="SMART" id="SM00382">
    <property type="entry name" value="AAA"/>
    <property type="match status" value="1"/>
</dbReference>
<sequence>MTDHSVETQSGKGDALLAQADRLVARLSDARDAIGRIIFGQEAVIEHLLTAVLSGGHALLLGVPGLGKTLLVSTAARILGLDTKRIQFTPDLMPSDITGSEILAETPSGQRGFRFIPGPIFTQMLLADEINRASPRTQSALLQAMQEYRVTQSGEEHALPRPFHVLATQNPLDMEGTYPLPEAQLDRFMLCIKLTYPHADAEKRMLVATTGVKKTEIAPLFSAETLLAAQHLIRSLPVGEKITDAIIHLVRELRPETSHLPEAQHLAYGPGPRAAQSLMLACRARALLTGRLSPNIADIEALAQVTLSHRMGLKFTAESAGITIDSVIASAVRRLA</sequence>
<feature type="domain" description="AAA+ ATPase" evidence="1">
    <location>
        <begin position="54"/>
        <end position="172"/>
    </location>
</feature>